<comment type="similarity">
    <text evidence="2">Belongs to the glycosyl hydrolase 29 family.</text>
</comment>
<comment type="function">
    <text evidence="1">Alpha-L-fucosidase is responsible for hydrolyzing the alpha-1,6-linked fucose joined to the reducing-end N-acetylglucosamine of the carbohydrate moieties of glycoproteins.</text>
</comment>
<dbReference type="EC" id="3.2.1.51" evidence="3"/>
<feature type="domain" description="Glycoside hydrolase family 29 N-terminal" evidence="8">
    <location>
        <begin position="13"/>
        <end position="352"/>
    </location>
</feature>
<dbReference type="SMART" id="SM00812">
    <property type="entry name" value="Alpha_L_fucos"/>
    <property type="match status" value="1"/>
</dbReference>
<sequence>MLESQIQPTAGDHAWFTHARFGMFIHFGLYSLGARHEWLQSRKLMTPQAYRDQYFPRFEPDLYNAEEWADRATQAGMKYAVLTAKHHDGFCLWDSDLTDFKATNTPIGRDLIAEYVEAFRSRGLRVGLYYSLIDWQHPDYVVDYMNHPLRNHLPTSDRKGHLPHPDASQYDGTDINAGRDHSQYVEYMHGQVRELLTRYGQIDILWFDFSFVDPENRDDLTRGKGREAWQSQKLLDMIRQEMPNVLLTDRLDLDLPLSGGDYKTPEQSQPQRWVHVDGKPVVWEACQTFSGSWGYHRDEYDWRSACQLLVTLIDSVSKGGNLLLNVGPNGRGCFDDRARERLASIGEWMSLHERSIRGCTQAHADFACPEGCKLTYDAERHRLYIHLLVWPYKTLHLEGDAYRDRVLYAQLLHDASETPIKHFEWQGPTDERVEVTGISLPQREPQGIEIPVLELFLK</sequence>
<dbReference type="GO" id="GO:0006004">
    <property type="term" value="P:fucose metabolic process"/>
    <property type="evidence" value="ECO:0007669"/>
    <property type="project" value="InterPro"/>
</dbReference>
<dbReference type="Gene3D" id="3.20.20.80">
    <property type="entry name" value="Glycosidases"/>
    <property type="match status" value="1"/>
</dbReference>
<dbReference type="PIRSF" id="PIRSF001092">
    <property type="entry name" value="Alpha-L-fucosidase"/>
    <property type="match status" value="1"/>
</dbReference>
<evidence type="ECO:0000256" key="4">
    <source>
        <dbReference type="ARBA" id="ARBA00022729"/>
    </source>
</evidence>
<dbReference type="GO" id="GO:0016139">
    <property type="term" value="P:glycoside catabolic process"/>
    <property type="evidence" value="ECO:0007669"/>
    <property type="project" value="TreeGrafter"/>
</dbReference>
<organism evidence="9 10">
    <name type="scientific">Mucisphaera calidilacus</name>
    <dbReference type="NCBI Taxonomy" id="2527982"/>
    <lineage>
        <taxon>Bacteria</taxon>
        <taxon>Pseudomonadati</taxon>
        <taxon>Planctomycetota</taxon>
        <taxon>Phycisphaerae</taxon>
        <taxon>Phycisphaerales</taxon>
        <taxon>Phycisphaeraceae</taxon>
        <taxon>Mucisphaera</taxon>
    </lineage>
</organism>
<dbReference type="InterPro" id="IPR017853">
    <property type="entry name" value="GH"/>
</dbReference>
<name>A0A518BWW7_9BACT</name>
<dbReference type="PRINTS" id="PR00741">
    <property type="entry name" value="GLHYDRLASE29"/>
</dbReference>
<proteinExistence type="inferred from homology"/>
<evidence type="ECO:0000256" key="5">
    <source>
        <dbReference type="ARBA" id="ARBA00022801"/>
    </source>
</evidence>
<reference evidence="9 10" key="1">
    <citation type="submission" date="2019-02" db="EMBL/GenBank/DDBJ databases">
        <title>Deep-cultivation of Planctomycetes and their phenomic and genomic characterization uncovers novel biology.</title>
        <authorList>
            <person name="Wiegand S."/>
            <person name="Jogler M."/>
            <person name="Boedeker C."/>
            <person name="Pinto D."/>
            <person name="Vollmers J."/>
            <person name="Rivas-Marin E."/>
            <person name="Kohn T."/>
            <person name="Peeters S.H."/>
            <person name="Heuer A."/>
            <person name="Rast P."/>
            <person name="Oberbeckmann S."/>
            <person name="Bunk B."/>
            <person name="Jeske O."/>
            <person name="Meyerdierks A."/>
            <person name="Storesund J.E."/>
            <person name="Kallscheuer N."/>
            <person name="Luecker S."/>
            <person name="Lage O.M."/>
            <person name="Pohl T."/>
            <person name="Merkel B.J."/>
            <person name="Hornburger P."/>
            <person name="Mueller R.-W."/>
            <person name="Bruemmer F."/>
            <person name="Labrenz M."/>
            <person name="Spormann A.M."/>
            <person name="Op den Camp H."/>
            <person name="Overmann J."/>
            <person name="Amann R."/>
            <person name="Jetten M.S.M."/>
            <person name="Mascher T."/>
            <person name="Medema M.H."/>
            <person name="Devos D.P."/>
            <person name="Kaster A.-K."/>
            <person name="Ovreas L."/>
            <person name="Rohde M."/>
            <person name="Galperin M.Y."/>
            <person name="Jogler C."/>
        </authorList>
    </citation>
    <scope>NUCLEOTIDE SEQUENCE [LARGE SCALE GENOMIC DNA]</scope>
    <source>
        <strain evidence="9 10">Pan265</strain>
    </source>
</reference>
<dbReference type="AlphaFoldDB" id="A0A518BWW7"/>
<evidence type="ECO:0000256" key="1">
    <source>
        <dbReference type="ARBA" id="ARBA00004071"/>
    </source>
</evidence>
<evidence type="ECO:0000256" key="7">
    <source>
        <dbReference type="PIRSR" id="PIRSR001092-1"/>
    </source>
</evidence>
<evidence type="ECO:0000313" key="9">
    <source>
        <dbReference type="EMBL" id="QDU71473.1"/>
    </source>
</evidence>
<evidence type="ECO:0000256" key="3">
    <source>
        <dbReference type="ARBA" id="ARBA00012662"/>
    </source>
</evidence>
<evidence type="ECO:0000259" key="8">
    <source>
        <dbReference type="Pfam" id="PF01120"/>
    </source>
</evidence>
<dbReference type="KEGG" id="mcad:Pan265_13230"/>
<keyword evidence="5" id="KW-0378">Hydrolase</keyword>
<dbReference type="PANTHER" id="PTHR10030">
    <property type="entry name" value="ALPHA-L-FUCOSIDASE"/>
    <property type="match status" value="1"/>
</dbReference>
<dbReference type="PANTHER" id="PTHR10030:SF37">
    <property type="entry name" value="ALPHA-L-FUCOSIDASE-RELATED"/>
    <property type="match status" value="1"/>
</dbReference>
<evidence type="ECO:0000256" key="6">
    <source>
        <dbReference type="ARBA" id="ARBA00023295"/>
    </source>
</evidence>
<feature type="site" description="May be important for catalysis" evidence="7">
    <location>
        <position position="286"/>
    </location>
</feature>
<dbReference type="InterPro" id="IPR057739">
    <property type="entry name" value="Glyco_hydro_29_N"/>
</dbReference>
<dbReference type="SUPFAM" id="SSF51445">
    <property type="entry name" value="(Trans)glycosidases"/>
    <property type="match status" value="1"/>
</dbReference>
<gene>
    <name evidence="9" type="ORF">Pan265_13230</name>
</gene>
<dbReference type="GO" id="GO:0004560">
    <property type="term" value="F:alpha-L-fucosidase activity"/>
    <property type="evidence" value="ECO:0007669"/>
    <property type="project" value="InterPro"/>
</dbReference>
<dbReference type="InterPro" id="IPR000933">
    <property type="entry name" value="Glyco_hydro_29"/>
</dbReference>
<protein>
    <recommendedName>
        <fullName evidence="3">alpha-L-fucosidase</fullName>
        <ecNumber evidence="3">3.2.1.51</ecNumber>
    </recommendedName>
</protein>
<evidence type="ECO:0000256" key="2">
    <source>
        <dbReference type="ARBA" id="ARBA00007951"/>
    </source>
</evidence>
<keyword evidence="10" id="KW-1185">Reference proteome</keyword>
<dbReference type="Proteomes" id="UP000320386">
    <property type="component" value="Chromosome"/>
</dbReference>
<dbReference type="GO" id="GO:0005764">
    <property type="term" value="C:lysosome"/>
    <property type="evidence" value="ECO:0007669"/>
    <property type="project" value="TreeGrafter"/>
</dbReference>
<dbReference type="Pfam" id="PF01120">
    <property type="entry name" value="Alpha_L_fucos"/>
    <property type="match status" value="1"/>
</dbReference>
<dbReference type="EMBL" id="CP036280">
    <property type="protein sequence ID" value="QDU71473.1"/>
    <property type="molecule type" value="Genomic_DNA"/>
</dbReference>
<keyword evidence="6" id="KW-0326">Glycosidase</keyword>
<dbReference type="InterPro" id="IPR016286">
    <property type="entry name" value="FUC_metazoa-typ"/>
</dbReference>
<dbReference type="RefSeq" id="WP_236254783.1">
    <property type="nucleotide sequence ID" value="NZ_CP036280.1"/>
</dbReference>
<evidence type="ECO:0000313" key="10">
    <source>
        <dbReference type="Proteomes" id="UP000320386"/>
    </source>
</evidence>
<keyword evidence="4" id="KW-0732">Signal</keyword>
<accession>A0A518BWW7</accession>